<evidence type="ECO:0000256" key="1">
    <source>
        <dbReference type="ARBA" id="ARBA00004123"/>
    </source>
</evidence>
<feature type="compositionally biased region" description="Polar residues" evidence="10">
    <location>
        <begin position="100"/>
        <end position="120"/>
    </location>
</feature>
<dbReference type="OrthoDB" id="1751331at2759"/>
<dbReference type="GO" id="GO:0003677">
    <property type="term" value="F:DNA binding"/>
    <property type="evidence" value="ECO:0007669"/>
    <property type="project" value="UniProtKB-KW"/>
</dbReference>
<dbReference type="FunFam" id="2.40.50.140:FF:000041">
    <property type="entry name" value="Replication protein A subunit"/>
    <property type="match status" value="1"/>
</dbReference>
<keyword evidence="7 9" id="KW-0238">DNA-binding</keyword>
<evidence type="ECO:0000256" key="4">
    <source>
        <dbReference type="ARBA" id="ARBA00022723"/>
    </source>
</evidence>
<dbReference type="SUPFAM" id="SSF50249">
    <property type="entry name" value="Nucleic acid-binding proteins"/>
    <property type="match status" value="4"/>
</dbReference>
<dbReference type="GO" id="GO:0006281">
    <property type="term" value="P:DNA repair"/>
    <property type="evidence" value="ECO:0007669"/>
    <property type="project" value="InterPro"/>
</dbReference>
<evidence type="ECO:0000256" key="9">
    <source>
        <dbReference type="RuleBase" id="RU364130"/>
    </source>
</evidence>
<dbReference type="InterPro" id="IPR012340">
    <property type="entry name" value="NA-bd_OB-fold"/>
</dbReference>
<keyword evidence="3 9" id="KW-0235">DNA replication</keyword>
<dbReference type="FunFam" id="2.40.50.140:FF:000090">
    <property type="entry name" value="Replication protein A subunit"/>
    <property type="match status" value="1"/>
</dbReference>
<evidence type="ECO:0000256" key="2">
    <source>
        <dbReference type="ARBA" id="ARBA00005690"/>
    </source>
</evidence>
<feature type="compositionally biased region" description="Low complexity" evidence="10">
    <location>
        <begin position="127"/>
        <end position="137"/>
    </location>
</feature>
<dbReference type="FunFam" id="2.40.50.140:FF:000064">
    <property type="entry name" value="Replication protein A subunit"/>
    <property type="match status" value="1"/>
</dbReference>
<dbReference type="CDD" id="cd04476">
    <property type="entry name" value="RPA1_DBD_C"/>
    <property type="match status" value="1"/>
</dbReference>
<dbReference type="Pfam" id="PF04057">
    <property type="entry name" value="Rep-A_N"/>
    <property type="match status" value="1"/>
</dbReference>
<feature type="domain" description="OB" evidence="11">
    <location>
        <begin position="154"/>
        <end position="238"/>
    </location>
</feature>
<dbReference type="CDD" id="cd04474">
    <property type="entry name" value="RPA1_DBD_A"/>
    <property type="match status" value="1"/>
</dbReference>
<comment type="subcellular location">
    <subcellularLocation>
        <location evidence="1 9">Nucleus</location>
    </subcellularLocation>
</comment>
<dbReference type="PANTHER" id="PTHR47165">
    <property type="entry name" value="OS03G0429900 PROTEIN"/>
    <property type="match status" value="1"/>
</dbReference>
<dbReference type="InterPro" id="IPR031657">
    <property type="entry name" value="REPA_OB_2"/>
</dbReference>
<dbReference type="InterPro" id="IPR004365">
    <property type="entry name" value="NA-bd_OB_tRNA"/>
</dbReference>
<proteinExistence type="inferred from homology"/>
<feature type="domain" description="Replication factor A C-terminal" evidence="13">
    <location>
        <begin position="417"/>
        <end position="562"/>
    </location>
</feature>
<evidence type="ECO:0000256" key="10">
    <source>
        <dbReference type="SAM" id="MobiDB-lite"/>
    </source>
</evidence>
<dbReference type="GO" id="GO:0008270">
    <property type="term" value="F:zinc ion binding"/>
    <property type="evidence" value="ECO:0007669"/>
    <property type="project" value="UniProtKB-KW"/>
</dbReference>
<dbReference type="InterPro" id="IPR007199">
    <property type="entry name" value="Rep_factor-A_N"/>
</dbReference>
<dbReference type="GO" id="GO:0005634">
    <property type="term" value="C:nucleus"/>
    <property type="evidence" value="ECO:0007669"/>
    <property type="project" value="UniProtKB-SubCell"/>
</dbReference>
<evidence type="ECO:0000256" key="5">
    <source>
        <dbReference type="ARBA" id="ARBA00022771"/>
    </source>
</evidence>
<dbReference type="InterPro" id="IPR013955">
    <property type="entry name" value="Rep_factor-A_C"/>
</dbReference>
<dbReference type="Gene3D" id="2.40.50.140">
    <property type="entry name" value="Nucleic acid-binding proteins"/>
    <property type="match status" value="4"/>
</dbReference>
<dbReference type="STRING" id="400727.A0A2T7PE32"/>
<dbReference type="EMBL" id="PZQS01000004">
    <property type="protein sequence ID" value="PVD31676.1"/>
    <property type="molecule type" value="Genomic_DNA"/>
</dbReference>
<keyword evidence="4 9" id="KW-0479">Metal-binding</keyword>
<dbReference type="GO" id="GO:0006310">
    <property type="term" value="P:DNA recombination"/>
    <property type="evidence" value="ECO:0007669"/>
    <property type="project" value="InterPro"/>
</dbReference>
<dbReference type="InterPro" id="IPR004591">
    <property type="entry name" value="Rfa1"/>
</dbReference>
<feature type="region of interest" description="Disordered" evidence="10">
    <location>
        <begin position="56"/>
        <end position="147"/>
    </location>
</feature>
<keyword evidence="6 9" id="KW-0862">Zinc</keyword>
<comment type="similarity">
    <text evidence="2 9">Belongs to the replication factor A protein 1 family.</text>
</comment>
<accession>A0A2T7PE32</accession>
<evidence type="ECO:0000256" key="8">
    <source>
        <dbReference type="ARBA" id="ARBA00023242"/>
    </source>
</evidence>
<dbReference type="InterPro" id="IPR047192">
    <property type="entry name" value="Euk_RPA1_DBD_C"/>
</dbReference>
<keyword evidence="8 9" id="KW-0539">Nucleus</keyword>
<dbReference type="GO" id="GO:0006260">
    <property type="term" value="P:DNA replication"/>
    <property type="evidence" value="ECO:0007669"/>
    <property type="project" value="UniProtKB-KW"/>
</dbReference>
<evidence type="ECO:0000259" key="12">
    <source>
        <dbReference type="Pfam" id="PF04057"/>
    </source>
</evidence>
<comment type="caution">
    <text evidence="15">The sequence shown here is derived from an EMBL/GenBank/DDBJ whole genome shotgun (WGS) entry which is preliminary data.</text>
</comment>
<sequence length="571" mass="63800">MTSQTDAMLASQLNHLMEEIDPLCIVQADKFMCNRMQGDKRVIILLDVKILKKGSDIGHKLGNPQPLKADGPASTEPSVHNSSAAIQDMNRPAQRPPLNPSSTFTSGSNTPTPTLQTSKSFGGKGAPTGPSTPGTPGSNRVHPINSLTPYQNRWRIRARVTQKSSIRTWSNSRGEGRLFNVNFLDESGEIRATGFNEAVDKFYDMLEVNKVYYVSKGSLKTANKQYSNLKNDYEMSLNNDTIIEPCSENVDLPTMNFDFVPINQMEKHAPNSVIDVVGVVKVCNDVSTVVGRQTQKEITKRDLQIVDQSGVAINLTLWGDEAVKFNGNGHPVIAVKGAKLSDFGGRSLSVLASSQLILNPDVREAHFLRGWYDREGAAMDFSSFRGEGTSGSGSGTNWKIFEQAKRENLGQGDKPDYFTSKATVIFMKKDNCMYKACPTENCNKKMIDQGNGMYRCEKCQREFPNYKWRMILSANLADFSDNQWITSFQESAEAMLGIKADDLGNLRESNETAFDEVFQRAVFKQYIFRLRAKVETYNEENRLKTVCMTATPINYVEYGNHLVEQLKSFIH</sequence>
<evidence type="ECO:0000313" key="15">
    <source>
        <dbReference type="EMBL" id="PVD31676.1"/>
    </source>
</evidence>
<evidence type="ECO:0000259" key="11">
    <source>
        <dbReference type="Pfam" id="PF01336"/>
    </source>
</evidence>
<dbReference type="Proteomes" id="UP000245119">
    <property type="component" value="Linkage Group LG4"/>
</dbReference>
<organism evidence="15 16">
    <name type="scientific">Pomacea canaliculata</name>
    <name type="common">Golden apple snail</name>
    <dbReference type="NCBI Taxonomy" id="400727"/>
    <lineage>
        <taxon>Eukaryota</taxon>
        <taxon>Metazoa</taxon>
        <taxon>Spiralia</taxon>
        <taxon>Lophotrochozoa</taxon>
        <taxon>Mollusca</taxon>
        <taxon>Gastropoda</taxon>
        <taxon>Caenogastropoda</taxon>
        <taxon>Architaenioglossa</taxon>
        <taxon>Ampullarioidea</taxon>
        <taxon>Ampullariidae</taxon>
        <taxon>Pomacea</taxon>
    </lineage>
</organism>
<dbReference type="PANTHER" id="PTHR47165:SF4">
    <property type="entry name" value="OS03G0429900 PROTEIN"/>
    <property type="match status" value="1"/>
</dbReference>
<feature type="compositionally biased region" description="Polar residues" evidence="10">
    <location>
        <begin position="75"/>
        <end position="85"/>
    </location>
</feature>
<dbReference type="Pfam" id="PF08646">
    <property type="entry name" value="Rep_fac-A_C"/>
    <property type="match status" value="1"/>
</dbReference>
<feature type="domain" description="Replication protein A OB" evidence="14">
    <location>
        <begin position="262"/>
        <end position="359"/>
    </location>
</feature>
<dbReference type="CDD" id="cd04475">
    <property type="entry name" value="RPA1_DBD_B"/>
    <property type="match status" value="1"/>
</dbReference>
<gene>
    <name evidence="15" type="ORF">C0Q70_07094</name>
</gene>
<keyword evidence="16" id="KW-1185">Reference proteome</keyword>
<evidence type="ECO:0000256" key="3">
    <source>
        <dbReference type="ARBA" id="ARBA00022705"/>
    </source>
</evidence>
<keyword evidence="5 9" id="KW-0863">Zinc-finger</keyword>
<evidence type="ECO:0000313" key="16">
    <source>
        <dbReference type="Proteomes" id="UP000245119"/>
    </source>
</evidence>
<feature type="domain" description="Replication factor-A protein 1 N-terminal" evidence="12">
    <location>
        <begin position="4"/>
        <end position="52"/>
    </location>
</feature>
<dbReference type="Pfam" id="PF16900">
    <property type="entry name" value="REPA_OB_2"/>
    <property type="match status" value="1"/>
</dbReference>
<evidence type="ECO:0000259" key="13">
    <source>
        <dbReference type="Pfam" id="PF08646"/>
    </source>
</evidence>
<name>A0A2T7PE32_POMCA</name>
<evidence type="ECO:0000256" key="7">
    <source>
        <dbReference type="ARBA" id="ARBA00023125"/>
    </source>
</evidence>
<dbReference type="AlphaFoldDB" id="A0A2T7PE32"/>
<comment type="subunit">
    <text evidence="9">Component of the heterotrimeric canonical replication protein A complex (RPA).</text>
</comment>
<comment type="function">
    <text evidence="9">As part of the heterotrimeric replication protein A complex (RPA/RP-A), binds and stabilizes single-stranded DNA intermediates, that form during DNA replication or upon DNA stress. It prevents their reannealing and in parallel, recruits and activates different proteins and complexes involved in DNA metabolism. Thereby, it plays an essential role both in DNA replication and the cellular response to DNA damage.</text>
</comment>
<protein>
    <recommendedName>
        <fullName evidence="9">Replication protein A subunit</fullName>
    </recommendedName>
</protein>
<evidence type="ECO:0000259" key="14">
    <source>
        <dbReference type="Pfam" id="PF16900"/>
    </source>
</evidence>
<dbReference type="Pfam" id="PF01336">
    <property type="entry name" value="tRNA_anti-codon"/>
    <property type="match status" value="1"/>
</dbReference>
<reference evidence="15 16" key="1">
    <citation type="submission" date="2018-04" db="EMBL/GenBank/DDBJ databases">
        <title>The genome of golden apple snail Pomacea canaliculata provides insight into stress tolerance and invasive adaptation.</title>
        <authorList>
            <person name="Liu C."/>
            <person name="Liu B."/>
            <person name="Ren Y."/>
            <person name="Zhang Y."/>
            <person name="Wang H."/>
            <person name="Li S."/>
            <person name="Jiang F."/>
            <person name="Yin L."/>
            <person name="Zhang G."/>
            <person name="Qian W."/>
            <person name="Fan W."/>
        </authorList>
    </citation>
    <scope>NUCLEOTIDE SEQUENCE [LARGE SCALE GENOMIC DNA]</scope>
    <source>
        <strain evidence="15">SZHN2017</strain>
        <tissue evidence="15">Muscle</tissue>
    </source>
</reference>
<dbReference type="NCBIfam" id="TIGR00617">
    <property type="entry name" value="rpa1"/>
    <property type="match status" value="1"/>
</dbReference>
<evidence type="ECO:0000256" key="6">
    <source>
        <dbReference type="ARBA" id="ARBA00022833"/>
    </source>
</evidence>